<proteinExistence type="predicted"/>
<evidence type="ECO:0000313" key="2">
    <source>
        <dbReference type="EMBL" id="ETW17886.1"/>
    </source>
</evidence>
<name>A0A024V4Y9_PLAFA</name>
<keyword evidence="1" id="KW-0812">Transmembrane</keyword>
<reference evidence="2 3" key="2">
    <citation type="submission" date="2013-02" db="EMBL/GenBank/DDBJ databases">
        <title>The Genome Sequence of Plasmodium falciparum Vietnam Oak-Knoll (FVO).</title>
        <authorList>
            <consortium name="The Broad Institute Genome Sequencing Platform"/>
            <consortium name="The Broad Institute Genome Sequencing Center for Infectious Disease"/>
            <person name="Neafsey D."/>
            <person name="Cheeseman I."/>
            <person name="Volkman S."/>
            <person name="Adams J."/>
            <person name="Walker B."/>
            <person name="Young S.K."/>
            <person name="Zeng Q."/>
            <person name="Gargeya S."/>
            <person name="Fitzgerald M."/>
            <person name="Haas B."/>
            <person name="Abouelleil A."/>
            <person name="Alvarado L."/>
            <person name="Arachchi H.M."/>
            <person name="Berlin A.M."/>
            <person name="Chapman S.B."/>
            <person name="Dewar J."/>
            <person name="Goldberg J."/>
            <person name="Griggs A."/>
            <person name="Gujja S."/>
            <person name="Hansen M."/>
            <person name="Howarth C."/>
            <person name="Imamovic A."/>
            <person name="Larimer J."/>
            <person name="McCowan C."/>
            <person name="Murphy C."/>
            <person name="Neiman D."/>
            <person name="Pearson M."/>
            <person name="Priest M."/>
            <person name="Roberts A."/>
            <person name="Saif S."/>
            <person name="Shea T."/>
            <person name="Sisk P."/>
            <person name="Sykes S."/>
            <person name="Wortman J."/>
            <person name="Nusbaum C."/>
            <person name="Birren B."/>
        </authorList>
    </citation>
    <scope>NUCLEOTIDE SEQUENCE [LARGE SCALE GENOMIC DNA]</scope>
    <source>
        <strain evidence="3">Vietnam Oak-Knoll (FVO)</strain>
    </source>
</reference>
<feature type="transmembrane region" description="Helical" evidence="1">
    <location>
        <begin position="12"/>
        <end position="32"/>
    </location>
</feature>
<keyword evidence="1" id="KW-0472">Membrane</keyword>
<dbReference type="OrthoDB" id="6604875at2759"/>
<sequence>MHISSKKNLEDCIFCKVTGTIVFGSVSVYSFLKFLQAPKKSGDRKFFGLISVCFSFLALYRAFTPAKPITLNTFNKKDVKQEK</sequence>
<feature type="transmembrane region" description="Helical" evidence="1">
    <location>
        <begin position="44"/>
        <end position="63"/>
    </location>
</feature>
<evidence type="ECO:0008006" key="4">
    <source>
        <dbReference type="Google" id="ProtNLM"/>
    </source>
</evidence>
<dbReference type="EMBL" id="KI925091">
    <property type="protein sequence ID" value="ETW17886.1"/>
    <property type="molecule type" value="Genomic_DNA"/>
</dbReference>
<keyword evidence="1" id="KW-1133">Transmembrane helix</keyword>
<protein>
    <recommendedName>
        <fullName evidence="4">DUF4536 domain-containing protein</fullName>
    </recommendedName>
</protein>
<dbReference type="AlphaFoldDB" id="A0A024V4Y9"/>
<dbReference type="Proteomes" id="UP000030690">
    <property type="component" value="Unassembled WGS sequence"/>
</dbReference>
<evidence type="ECO:0000256" key="1">
    <source>
        <dbReference type="SAM" id="Phobius"/>
    </source>
</evidence>
<organism evidence="2 3">
    <name type="scientific">Plasmodium falciparum Vietnam Oak-Knoll</name>
    <name type="common">FVO</name>
    <dbReference type="NCBI Taxonomy" id="1036723"/>
    <lineage>
        <taxon>Eukaryota</taxon>
        <taxon>Sar</taxon>
        <taxon>Alveolata</taxon>
        <taxon>Apicomplexa</taxon>
        <taxon>Aconoidasida</taxon>
        <taxon>Haemosporida</taxon>
        <taxon>Plasmodiidae</taxon>
        <taxon>Plasmodium</taxon>
        <taxon>Plasmodium (Laverania)</taxon>
    </lineage>
</organism>
<accession>A0A024V4Y9</accession>
<gene>
    <name evidence="2" type="ORF">PFFVO_03208</name>
</gene>
<evidence type="ECO:0000313" key="3">
    <source>
        <dbReference type="Proteomes" id="UP000030690"/>
    </source>
</evidence>
<reference evidence="2 3" key="1">
    <citation type="submission" date="2013-02" db="EMBL/GenBank/DDBJ databases">
        <title>The Genome Annotation of Plasmodium falciparum Vietnam Oak-Knoll (FVO).</title>
        <authorList>
            <consortium name="The Broad Institute Genome Sequencing Platform"/>
            <consortium name="The Broad Institute Genome Sequencing Center for Infectious Disease"/>
            <person name="Neafsey D."/>
            <person name="Hoffman S."/>
            <person name="Volkman S."/>
            <person name="Rosenthal P."/>
            <person name="Walker B."/>
            <person name="Young S.K."/>
            <person name="Zeng Q."/>
            <person name="Gargeya S."/>
            <person name="Fitzgerald M."/>
            <person name="Haas B."/>
            <person name="Abouelleil A."/>
            <person name="Allen A.W."/>
            <person name="Alvarado L."/>
            <person name="Arachchi H.M."/>
            <person name="Berlin A.M."/>
            <person name="Chapman S.B."/>
            <person name="Gainer-Dewar J."/>
            <person name="Goldberg J."/>
            <person name="Griggs A."/>
            <person name="Gujja S."/>
            <person name="Hansen M."/>
            <person name="Howarth C."/>
            <person name="Imamovic A."/>
            <person name="Ireland A."/>
            <person name="Larimer J."/>
            <person name="McCowan C."/>
            <person name="Murphy C."/>
            <person name="Pearson M."/>
            <person name="Poon T.W."/>
            <person name="Priest M."/>
            <person name="Roberts A."/>
            <person name="Saif S."/>
            <person name="Shea T."/>
            <person name="Sisk P."/>
            <person name="Sykes S."/>
            <person name="Wortman J."/>
            <person name="Nusbaum C."/>
            <person name="Birren B."/>
        </authorList>
    </citation>
    <scope>NUCLEOTIDE SEQUENCE [LARGE SCALE GENOMIC DNA]</scope>
    <source>
        <strain evidence="3">Vietnam Oak-Knoll (FVO)</strain>
    </source>
</reference>